<sequence length="60" mass="6606">MFCDVIGDGFYFLGKQAAFNDLALKAGGNDISGSSRVPWLTGAKWFRLSKEPLQKAQCHL</sequence>
<accession>A0A402AVY6</accession>
<dbReference type="Proteomes" id="UP000287188">
    <property type="component" value="Unassembled WGS sequence"/>
</dbReference>
<evidence type="ECO:0000313" key="2">
    <source>
        <dbReference type="Proteomes" id="UP000287188"/>
    </source>
</evidence>
<dbReference type="AlphaFoldDB" id="A0A402AVY6"/>
<proteinExistence type="predicted"/>
<name>A0A402AVY6_9CHLR</name>
<protein>
    <submittedName>
        <fullName evidence="1">Uncharacterized protein</fullName>
    </submittedName>
</protein>
<gene>
    <name evidence="1" type="ORF">KDK_69930</name>
</gene>
<dbReference type="EMBL" id="BIFS01000002">
    <property type="protein sequence ID" value="GCE23193.1"/>
    <property type="molecule type" value="Genomic_DNA"/>
</dbReference>
<reference evidence="2" key="1">
    <citation type="submission" date="2018-12" db="EMBL/GenBank/DDBJ databases">
        <title>Tengunoibacter tsumagoiensis gen. nov., sp. nov., Dictyobacter kobayashii sp. nov., D. alpinus sp. nov., and D. joshuensis sp. nov. and description of Dictyobacteraceae fam. nov. within the order Ktedonobacterales isolated from Tengu-no-mugimeshi.</title>
        <authorList>
            <person name="Wang C.M."/>
            <person name="Zheng Y."/>
            <person name="Sakai Y."/>
            <person name="Toyoda A."/>
            <person name="Minakuchi Y."/>
            <person name="Abe K."/>
            <person name="Yokota A."/>
            <person name="Yabe S."/>
        </authorList>
    </citation>
    <scope>NUCLEOTIDE SEQUENCE [LARGE SCALE GENOMIC DNA]</scope>
    <source>
        <strain evidence="2">Uno11</strain>
    </source>
</reference>
<comment type="caution">
    <text evidence="1">The sequence shown here is derived from an EMBL/GenBank/DDBJ whole genome shotgun (WGS) entry which is preliminary data.</text>
</comment>
<evidence type="ECO:0000313" key="1">
    <source>
        <dbReference type="EMBL" id="GCE23193.1"/>
    </source>
</evidence>
<keyword evidence="2" id="KW-1185">Reference proteome</keyword>
<organism evidence="1 2">
    <name type="scientific">Dictyobacter kobayashii</name>
    <dbReference type="NCBI Taxonomy" id="2014872"/>
    <lineage>
        <taxon>Bacteria</taxon>
        <taxon>Bacillati</taxon>
        <taxon>Chloroflexota</taxon>
        <taxon>Ktedonobacteria</taxon>
        <taxon>Ktedonobacterales</taxon>
        <taxon>Dictyobacteraceae</taxon>
        <taxon>Dictyobacter</taxon>
    </lineage>
</organism>